<evidence type="ECO:0000313" key="3">
    <source>
        <dbReference type="EMBL" id="CAE8693215.1"/>
    </source>
</evidence>
<dbReference type="InterPro" id="IPR043129">
    <property type="entry name" value="ATPase_NBD"/>
</dbReference>
<evidence type="ECO:0000256" key="1">
    <source>
        <dbReference type="ARBA" id="ARBA00022741"/>
    </source>
</evidence>
<reference evidence="3" key="1">
    <citation type="submission" date="2021-02" db="EMBL/GenBank/DDBJ databases">
        <authorList>
            <person name="Dougan E. K."/>
            <person name="Rhodes N."/>
            <person name="Thang M."/>
            <person name="Chan C."/>
        </authorList>
    </citation>
    <scope>NUCLEOTIDE SEQUENCE</scope>
</reference>
<comment type="caution">
    <text evidence="3">The sequence shown here is derived from an EMBL/GenBank/DDBJ whole genome shotgun (WGS) entry which is preliminary data.</text>
</comment>
<dbReference type="Gene3D" id="3.90.640.10">
    <property type="entry name" value="Actin, Chain A, domain 4"/>
    <property type="match status" value="1"/>
</dbReference>
<protein>
    <submittedName>
        <fullName evidence="3">Uncharacterized protein</fullName>
    </submittedName>
</protein>
<dbReference type="SUPFAM" id="SSF53067">
    <property type="entry name" value="Actin-like ATPase domain"/>
    <property type="match status" value="1"/>
</dbReference>
<sequence>MQDFKGKSRGKDRACNQRAIRRLHTQCEHATCTLSSSIQASIEIDSLFEGIHHFCSLSCPCSGELCMDYFRDSILLSRRPSGTAASTRRTLTNWCWFAARLVS</sequence>
<dbReference type="PANTHER" id="PTHR19375">
    <property type="entry name" value="HEAT SHOCK PROTEIN 70KDA"/>
    <property type="match status" value="1"/>
</dbReference>
<dbReference type="GO" id="GO:0140662">
    <property type="term" value="F:ATP-dependent protein folding chaperone"/>
    <property type="evidence" value="ECO:0007669"/>
    <property type="project" value="InterPro"/>
</dbReference>
<keyword evidence="1" id="KW-0547">Nucleotide-binding</keyword>
<dbReference type="GO" id="GO:0005524">
    <property type="term" value="F:ATP binding"/>
    <property type="evidence" value="ECO:0007669"/>
    <property type="project" value="UniProtKB-KW"/>
</dbReference>
<organism evidence="3 4">
    <name type="scientific">Polarella glacialis</name>
    <name type="common">Dinoflagellate</name>
    <dbReference type="NCBI Taxonomy" id="89957"/>
    <lineage>
        <taxon>Eukaryota</taxon>
        <taxon>Sar</taxon>
        <taxon>Alveolata</taxon>
        <taxon>Dinophyceae</taxon>
        <taxon>Suessiales</taxon>
        <taxon>Suessiaceae</taxon>
        <taxon>Polarella</taxon>
    </lineage>
</organism>
<accession>A0A813JZS3</accession>
<dbReference type="AlphaFoldDB" id="A0A813JZS3"/>
<dbReference type="Pfam" id="PF00012">
    <property type="entry name" value="HSP70"/>
    <property type="match status" value="1"/>
</dbReference>
<name>A0A813JZS3_POLGL</name>
<dbReference type="Proteomes" id="UP000626109">
    <property type="component" value="Unassembled WGS sequence"/>
</dbReference>
<dbReference type="EMBL" id="CAJNNW010027813">
    <property type="protein sequence ID" value="CAE8693215.1"/>
    <property type="molecule type" value="Genomic_DNA"/>
</dbReference>
<dbReference type="InterPro" id="IPR013126">
    <property type="entry name" value="Hsp_70_fam"/>
</dbReference>
<gene>
    <name evidence="3" type="ORF">PGLA2088_LOCUS28291</name>
</gene>
<keyword evidence="2" id="KW-0067">ATP-binding</keyword>
<proteinExistence type="predicted"/>
<evidence type="ECO:0000313" key="4">
    <source>
        <dbReference type="Proteomes" id="UP000626109"/>
    </source>
</evidence>
<evidence type="ECO:0000256" key="2">
    <source>
        <dbReference type="ARBA" id="ARBA00022840"/>
    </source>
</evidence>